<evidence type="ECO:0000256" key="1">
    <source>
        <dbReference type="SAM" id="MobiDB-lite"/>
    </source>
</evidence>
<sequence>MYRRAIATVALLASLTACKTTTVTSTTSPASPPAAATTTPAGSPPASTATKTGTLPNLVGMGLQSAQDTAQAAGFYNLHSHDALGRSRNQIDDRNWKVCNQTPAPGQQPSNISIDFGTVKLDEQCPATDQGAATPKAGASMPDFRGKAVSTVKDTLDKSTSYTVKDVKENRAVLVESNWQVCSQDPAPGAQLSGQPVSLKVVKFGETCP</sequence>
<feature type="compositionally biased region" description="Low complexity" evidence="1">
    <location>
        <begin position="22"/>
        <end position="52"/>
    </location>
</feature>
<organism evidence="4">
    <name type="scientific">Kitasatospora camelliae</name>
    <dbReference type="NCBI Taxonomy" id="3156397"/>
    <lineage>
        <taxon>Bacteria</taxon>
        <taxon>Bacillati</taxon>
        <taxon>Actinomycetota</taxon>
        <taxon>Actinomycetes</taxon>
        <taxon>Kitasatosporales</taxon>
        <taxon>Streptomycetaceae</taxon>
        <taxon>Kitasatospora</taxon>
    </lineage>
</organism>
<feature type="region of interest" description="Disordered" evidence="1">
    <location>
        <begin position="22"/>
        <end position="55"/>
    </location>
</feature>
<gene>
    <name evidence="4" type="ORF">ABWK59_30635</name>
</gene>
<dbReference type="SMART" id="SM00740">
    <property type="entry name" value="PASTA"/>
    <property type="match status" value="2"/>
</dbReference>
<dbReference type="KEGG" id="kcm:ABWK59_30635"/>
<feature type="domain" description="PASTA" evidence="3">
    <location>
        <begin position="138"/>
        <end position="203"/>
    </location>
</feature>
<evidence type="ECO:0000256" key="2">
    <source>
        <dbReference type="SAM" id="SignalP"/>
    </source>
</evidence>
<dbReference type="Pfam" id="PF03793">
    <property type="entry name" value="PASTA"/>
    <property type="match status" value="1"/>
</dbReference>
<keyword evidence="2" id="KW-0732">Signal</keyword>
<reference evidence="4" key="1">
    <citation type="submission" date="2024-06" db="EMBL/GenBank/DDBJ databases">
        <title>The genome sequences of Kitasatospora sp. strain HUAS MG31.</title>
        <authorList>
            <person name="Mo P."/>
        </authorList>
    </citation>
    <scope>NUCLEOTIDE SEQUENCE</scope>
    <source>
        <strain evidence="4">HUAS MG31</strain>
    </source>
</reference>
<evidence type="ECO:0000313" key="4">
    <source>
        <dbReference type="EMBL" id="XCM82966.1"/>
    </source>
</evidence>
<dbReference type="AlphaFoldDB" id="A0AAU8K4J1"/>
<dbReference type="Gene3D" id="3.30.10.20">
    <property type="match status" value="2"/>
</dbReference>
<dbReference type="InterPro" id="IPR005543">
    <property type="entry name" value="PASTA_dom"/>
</dbReference>
<protein>
    <submittedName>
        <fullName evidence="4">PASTA domain-containing protein</fullName>
    </submittedName>
</protein>
<proteinExistence type="predicted"/>
<name>A0AAU8K4J1_9ACTN</name>
<feature type="chain" id="PRO_5043358525" evidence="2">
    <location>
        <begin position="20"/>
        <end position="209"/>
    </location>
</feature>
<evidence type="ECO:0000259" key="3">
    <source>
        <dbReference type="PROSITE" id="PS51178"/>
    </source>
</evidence>
<dbReference type="RefSeq" id="WP_354643901.1">
    <property type="nucleotide sequence ID" value="NZ_CP159872.1"/>
</dbReference>
<accession>A0AAU8K4J1</accession>
<dbReference type="CDD" id="cd06577">
    <property type="entry name" value="PASTA_pknB"/>
    <property type="match status" value="2"/>
</dbReference>
<dbReference type="EMBL" id="CP159872">
    <property type="protein sequence ID" value="XCM82966.1"/>
    <property type="molecule type" value="Genomic_DNA"/>
</dbReference>
<feature type="signal peptide" evidence="2">
    <location>
        <begin position="1"/>
        <end position="19"/>
    </location>
</feature>
<dbReference type="PROSITE" id="PS51257">
    <property type="entry name" value="PROKAR_LIPOPROTEIN"/>
    <property type="match status" value="1"/>
</dbReference>
<dbReference type="PROSITE" id="PS51178">
    <property type="entry name" value="PASTA"/>
    <property type="match status" value="1"/>
</dbReference>